<proteinExistence type="inferred from homology"/>
<feature type="domain" description="SIS" evidence="3">
    <location>
        <begin position="41"/>
        <end position="184"/>
    </location>
</feature>
<comment type="caution">
    <text evidence="4">The sequence shown here is derived from an EMBL/GenBank/DDBJ whole genome shotgun (WGS) entry which is preliminary data.</text>
</comment>
<evidence type="ECO:0000259" key="3">
    <source>
        <dbReference type="PROSITE" id="PS51464"/>
    </source>
</evidence>
<dbReference type="Gene3D" id="3.40.50.10490">
    <property type="entry name" value="Glucose-6-phosphate isomerase like protein, domain 1"/>
    <property type="match status" value="2"/>
</dbReference>
<organism evidence="4 5">
    <name type="scientific">Candidatus Gottesmanbacteria bacterium CG_4_10_14_0_8_um_filter_37_24</name>
    <dbReference type="NCBI Taxonomy" id="1974574"/>
    <lineage>
        <taxon>Bacteria</taxon>
        <taxon>Candidatus Gottesmaniibacteriota</taxon>
    </lineage>
</organism>
<dbReference type="GO" id="GO:1901135">
    <property type="term" value="P:carbohydrate derivative metabolic process"/>
    <property type="evidence" value="ECO:0007669"/>
    <property type="project" value="InterPro"/>
</dbReference>
<name>A0A2M7RS36_9BACT</name>
<comment type="similarity">
    <text evidence="1">Belongs to the PGI/PMI family.</text>
</comment>
<dbReference type="Pfam" id="PF10432">
    <property type="entry name" value="bact-PGI_C"/>
    <property type="match status" value="1"/>
</dbReference>
<evidence type="ECO:0000313" key="4">
    <source>
        <dbReference type="EMBL" id="PIZ03076.1"/>
    </source>
</evidence>
<protein>
    <recommendedName>
        <fullName evidence="3">SIS domain-containing protein</fullName>
    </recommendedName>
</protein>
<dbReference type="AlphaFoldDB" id="A0A2M7RS36"/>
<reference evidence="5" key="1">
    <citation type="submission" date="2017-09" db="EMBL/GenBank/DDBJ databases">
        <title>Depth-based differentiation of microbial function through sediment-hosted aquifers and enrichment of novel symbionts in the deep terrestrial subsurface.</title>
        <authorList>
            <person name="Probst A.J."/>
            <person name="Ladd B."/>
            <person name="Jarett J.K."/>
            <person name="Geller-Mcgrath D.E."/>
            <person name="Sieber C.M.K."/>
            <person name="Emerson J.B."/>
            <person name="Anantharaman K."/>
            <person name="Thomas B.C."/>
            <person name="Malmstrom R."/>
            <person name="Stieglmeier M."/>
            <person name="Klingl A."/>
            <person name="Woyke T."/>
            <person name="Ryan C.M."/>
            <person name="Banfield J.F."/>
        </authorList>
    </citation>
    <scope>NUCLEOTIDE SEQUENCE [LARGE SCALE GENOMIC DNA]</scope>
</reference>
<dbReference type="InterPro" id="IPR019490">
    <property type="entry name" value="Glu6P/Mann6P_isomerase_C"/>
</dbReference>
<dbReference type="Proteomes" id="UP000231069">
    <property type="component" value="Unassembled WGS sequence"/>
</dbReference>
<dbReference type="GO" id="GO:0097367">
    <property type="term" value="F:carbohydrate derivative binding"/>
    <property type="evidence" value="ECO:0007669"/>
    <property type="project" value="InterPro"/>
</dbReference>
<dbReference type="GO" id="GO:0004476">
    <property type="term" value="F:mannose-6-phosphate isomerase activity"/>
    <property type="evidence" value="ECO:0007669"/>
    <property type="project" value="InterPro"/>
</dbReference>
<accession>A0A2M7RS36</accession>
<sequence length="355" mass="40304">MHLLDDTKKIDQLNTGFSYDSIYSLPDQCAYAWNSAQELEIPSSYSHASSILFCGMGGSSYGARIIKSLYSDKISIPIDIVSDYHLPKYIRKNVLIVAASYSGNTEETISCIKEALQFDSEVIGISNGGELFKLLKSADKPVYKFDAEFNPSKQPRLGQGYMQMGQIAILKKLNYIEVSDKDVQDTITFLKSRNSLHSKQVRLTGSPAKQYATFFENRIINIIGAGFLEGAIHAIRNPFNETSKHFANYFILPEANHHLMEGLSFPKGNKDNLCFLMIYSPLYEEKIKKRMELTKEVIQKNNIPVFEINLVSKTKLAQIFELIQLGSFITFYLGMLHQINPADIPWVNYFKEKLK</sequence>
<dbReference type="EMBL" id="PFMK01000026">
    <property type="protein sequence ID" value="PIZ03076.1"/>
    <property type="molecule type" value="Genomic_DNA"/>
</dbReference>
<dbReference type="InterPro" id="IPR001347">
    <property type="entry name" value="SIS_dom"/>
</dbReference>
<keyword evidence="2" id="KW-0413">Isomerase</keyword>
<dbReference type="CDD" id="cd05637">
    <property type="entry name" value="SIS_PGI_PMI_2"/>
    <property type="match status" value="1"/>
</dbReference>
<dbReference type="PROSITE" id="PS51464">
    <property type="entry name" value="SIS"/>
    <property type="match status" value="1"/>
</dbReference>
<gene>
    <name evidence="4" type="ORF">COY59_01430</name>
</gene>
<dbReference type="GO" id="GO:0004347">
    <property type="term" value="F:glucose-6-phosphate isomerase activity"/>
    <property type="evidence" value="ECO:0007669"/>
    <property type="project" value="InterPro"/>
</dbReference>
<evidence type="ECO:0000313" key="5">
    <source>
        <dbReference type="Proteomes" id="UP000231069"/>
    </source>
</evidence>
<dbReference type="InterPro" id="IPR046348">
    <property type="entry name" value="SIS_dom_sf"/>
</dbReference>
<evidence type="ECO:0000256" key="1">
    <source>
        <dbReference type="ARBA" id="ARBA00010523"/>
    </source>
</evidence>
<dbReference type="GO" id="GO:0005975">
    <property type="term" value="P:carbohydrate metabolic process"/>
    <property type="evidence" value="ECO:0007669"/>
    <property type="project" value="InterPro"/>
</dbReference>
<dbReference type="SUPFAM" id="SSF53697">
    <property type="entry name" value="SIS domain"/>
    <property type="match status" value="1"/>
</dbReference>
<evidence type="ECO:0000256" key="2">
    <source>
        <dbReference type="ARBA" id="ARBA00023235"/>
    </source>
</evidence>